<reference evidence="2 3" key="1">
    <citation type="submission" date="2022-10" db="EMBL/GenBank/DDBJ databases">
        <title>Janthinobacterium sp. hw3 Genome sequencing.</title>
        <authorList>
            <person name="Park S."/>
        </authorList>
    </citation>
    <scope>NUCLEOTIDE SEQUENCE [LARGE SCALE GENOMIC DNA]</scope>
    <source>
        <strain evidence="3">hw3</strain>
    </source>
</reference>
<dbReference type="EMBL" id="JAQQXR010000002">
    <property type="protein sequence ID" value="MDC8757567.1"/>
    <property type="molecule type" value="Genomic_DNA"/>
</dbReference>
<feature type="transmembrane region" description="Helical" evidence="1">
    <location>
        <begin position="29"/>
        <end position="52"/>
    </location>
</feature>
<keyword evidence="1" id="KW-0472">Membrane</keyword>
<evidence type="ECO:0000313" key="3">
    <source>
        <dbReference type="Proteomes" id="UP001221208"/>
    </source>
</evidence>
<dbReference type="Proteomes" id="UP001221208">
    <property type="component" value="Unassembled WGS sequence"/>
</dbReference>
<keyword evidence="3" id="KW-1185">Reference proteome</keyword>
<organism evidence="2 3">
    <name type="scientific">Janthinobacterium fluminis</name>
    <dbReference type="NCBI Taxonomy" id="2987524"/>
    <lineage>
        <taxon>Bacteria</taxon>
        <taxon>Pseudomonadati</taxon>
        <taxon>Pseudomonadota</taxon>
        <taxon>Betaproteobacteria</taxon>
        <taxon>Burkholderiales</taxon>
        <taxon>Oxalobacteraceae</taxon>
        <taxon>Janthinobacterium</taxon>
    </lineage>
</organism>
<comment type="caution">
    <text evidence="2">The sequence shown here is derived from an EMBL/GenBank/DDBJ whole genome shotgun (WGS) entry which is preliminary data.</text>
</comment>
<name>A0ABT5JXV7_9BURK</name>
<keyword evidence="1" id="KW-0812">Transmembrane</keyword>
<dbReference type="RefSeq" id="WP_273670238.1">
    <property type="nucleotide sequence ID" value="NZ_JAQQXR010000002.1"/>
</dbReference>
<protein>
    <submittedName>
        <fullName evidence="2">Uncharacterized protein</fullName>
    </submittedName>
</protein>
<proteinExistence type="predicted"/>
<evidence type="ECO:0000313" key="2">
    <source>
        <dbReference type="EMBL" id="MDC8757567.1"/>
    </source>
</evidence>
<gene>
    <name evidence="2" type="ORF">OIK44_08210</name>
</gene>
<keyword evidence="1" id="KW-1133">Transmembrane helix</keyword>
<evidence type="ECO:0000256" key="1">
    <source>
        <dbReference type="SAM" id="Phobius"/>
    </source>
</evidence>
<sequence>MNEKEEGVMAMYRESRPQDYVGEADTTNYLPWSLLTIVLGLIAWLIISLSNAENQRNALMTKACQDIVFPAELDKHCLSLVRTRDHWWEHVYYGLTHLRP</sequence>
<accession>A0ABT5JXV7</accession>